<dbReference type="Pfam" id="PF07701">
    <property type="entry name" value="HNOBA"/>
    <property type="match status" value="2"/>
</dbReference>
<evidence type="ECO:0000256" key="7">
    <source>
        <dbReference type="ARBA" id="ARBA00023239"/>
    </source>
</evidence>
<dbReference type="GO" id="GO:0004383">
    <property type="term" value="F:guanylate cyclase activity"/>
    <property type="evidence" value="ECO:0007669"/>
    <property type="project" value="UniProtKB-EC"/>
</dbReference>
<sequence length="390" mass="43786">MAPVSDAIFQQAFPFHLIFRRSLEFEQIGLAIMRILPQAKEEGSRVTDLFDMSRPHMDFTFENVLAHINTVYVLSTKIQLVGGLPDCQLRLKGQMIYVQEQDSILFLGSPSVKHLDDLNRHGLYLSDIPLHDATRDLVLLSEQFAAEYKLTKDLEVLTDQLQQKHHELKLEKQRTDRLLYSVLPPSVANELRQGKSVAARKYDCVTLLFSGIVGFSTICANHSALTIVRMLNSLYTAFDKLTDPKLNPYVYKVETVGDKYMAVSGLPEPCAHHAKCIAILALNMIEAAKHIKIDGQVVAITIGIHSGEVVTGVIGQRMPRYCLFGNTVNLTSRTETTGEAGAINVTEPTYRLLQENGNTDDSFYFRSRGPIQMKGKAEPMQVWILESDFI</sequence>
<dbReference type="FunFam" id="3.30.70.1230:FF:000005">
    <property type="entry name" value="Guanylate cyclase soluble subunit beta-1"/>
    <property type="match status" value="1"/>
</dbReference>
<dbReference type="FunFam" id="3.30.450.260:FF:000002">
    <property type="entry name" value="guanylate cyclase soluble subunit alpha-2"/>
    <property type="match status" value="1"/>
</dbReference>
<evidence type="ECO:0000313" key="12">
    <source>
        <dbReference type="Proteomes" id="UP001187531"/>
    </source>
</evidence>
<dbReference type="InterPro" id="IPR001054">
    <property type="entry name" value="A/G_cyclase"/>
</dbReference>
<evidence type="ECO:0000256" key="9">
    <source>
        <dbReference type="RuleBase" id="RU000405"/>
    </source>
</evidence>
<dbReference type="InterPro" id="IPR029787">
    <property type="entry name" value="Nucleotide_cyclase"/>
</dbReference>
<comment type="cofactor">
    <cofactor evidence="1">
        <name>heme</name>
        <dbReference type="ChEBI" id="CHEBI:30413"/>
    </cofactor>
</comment>
<comment type="caution">
    <text evidence="11">The sequence shown here is derived from an EMBL/GenBank/DDBJ whole genome shotgun (WGS) entry which is preliminary data.</text>
</comment>
<gene>
    <name evidence="11" type="ORF">QYM36_006230</name>
</gene>
<keyword evidence="12" id="KW-1185">Reference proteome</keyword>
<dbReference type="GO" id="GO:0008074">
    <property type="term" value="C:guanylate cyclase complex, soluble"/>
    <property type="evidence" value="ECO:0007669"/>
    <property type="project" value="TreeGrafter"/>
</dbReference>
<dbReference type="GO" id="GO:0070482">
    <property type="term" value="P:response to oxygen levels"/>
    <property type="evidence" value="ECO:0007669"/>
    <property type="project" value="TreeGrafter"/>
</dbReference>
<keyword evidence="3" id="KW-0349">Heme</keyword>
<dbReference type="PROSITE" id="PS00452">
    <property type="entry name" value="GUANYLATE_CYCLASE_1"/>
    <property type="match status" value="1"/>
</dbReference>
<evidence type="ECO:0000256" key="5">
    <source>
        <dbReference type="ARBA" id="ARBA00022741"/>
    </source>
</evidence>
<keyword evidence="7 9" id="KW-0456">Lyase</keyword>
<dbReference type="InterPro" id="IPR011645">
    <property type="entry name" value="HNOB_dom_associated"/>
</dbReference>
<feature type="domain" description="Guanylate cyclase" evidence="10">
    <location>
        <begin position="206"/>
        <end position="335"/>
    </location>
</feature>
<dbReference type="AlphaFoldDB" id="A0AA88HSX4"/>
<dbReference type="InterPro" id="IPR042463">
    <property type="entry name" value="HNOB_dom_associated_sf"/>
</dbReference>
<dbReference type="Pfam" id="PF00211">
    <property type="entry name" value="Guanylate_cyc"/>
    <property type="match status" value="1"/>
</dbReference>
<keyword evidence="5" id="KW-0547">Nucleotide-binding</keyword>
<dbReference type="PROSITE" id="PS50125">
    <property type="entry name" value="GUANYLATE_CYCLASE_2"/>
    <property type="match status" value="1"/>
</dbReference>
<dbReference type="Proteomes" id="UP001187531">
    <property type="component" value="Unassembled WGS sequence"/>
</dbReference>
<dbReference type="GO" id="GO:0000166">
    <property type="term" value="F:nucleotide binding"/>
    <property type="evidence" value="ECO:0007669"/>
    <property type="project" value="UniProtKB-KW"/>
</dbReference>
<evidence type="ECO:0000313" key="11">
    <source>
        <dbReference type="EMBL" id="KAK2717370.1"/>
    </source>
</evidence>
<keyword evidence="8" id="KW-0141">cGMP biosynthesis</keyword>
<keyword evidence="4" id="KW-0479">Metal-binding</keyword>
<keyword evidence="6" id="KW-0408">Iron</keyword>
<dbReference type="GO" id="GO:0019934">
    <property type="term" value="P:cGMP-mediated signaling"/>
    <property type="evidence" value="ECO:0007669"/>
    <property type="project" value="TreeGrafter"/>
</dbReference>
<organism evidence="11 12">
    <name type="scientific">Artemia franciscana</name>
    <name type="common">Brine shrimp</name>
    <name type="synonym">Artemia sanfranciscana</name>
    <dbReference type="NCBI Taxonomy" id="6661"/>
    <lineage>
        <taxon>Eukaryota</taxon>
        <taxon>Metazoa</taxon>
        <taxon>Ecdysozoa</taxon>
        <taxon>Arthropoda</taxon>
        <taxon>Crustacea</taxon>
        <taxon>Branchiopoda</taxon>
        <taxon>Anostraca</taxon>
        <taxon>Artemiidae</taxon>
        <taxon>Artemia</taxon>
    </lineage>
</organism>
<evidence type="ECO:0000256" key="6">
    <source>
        <dbReference type="ARBA" id="ARBA00023004"/>
    </source>
</evidence>
<dbReference type="GO" id="GO:0046872">
    <property type="term" value="F:metal ion binding"/>
    <property type="evidence" value="ECO:0007669"/>
    <property type="project" value="UniProtKB-KW"/>
</dbReference>
<evidence type="ECO:0000256" key="8">
    <source>
        <dbReference type="ARBA" id="ARBA00023293"/>
    </source>
</evidence>
<dbReference type="PANTHER" id="PTHR45655:SF2">
    <property type="entry name" value="GUANYLATE CYCLASE SOLUBLE SUBUNIT BETA-1"/>
    <property type="match status" value="1"/>
</dbReference>
<name>A0AA88HSX4_ARTSF</name>
<dbReference type="Gene3D" id="3.30.70.1230">
    <property type="entry name" value="Nucleotide cyclase"/>
    <property type="match status" value="1"/>
</dbReference>
<evidence type="ECO:0000256" key="3">
    <source>
        <dbReference type="ARBA" id="ARBA00022617"/>
    </source>
</evidence>
<accession>A0AA88HSX4</accession>
<dbReference type="Gene3D" id="3.30.450.260">
    <property type="entry name" value="Haem NO binding associated domain"/>
    <property type="match status" value="1"/>
</dbReference>
<evidence type="ECO:0000256" key="4">
    <source>
        <dbReference type="ARBA" id="ARBA00022723"/>
    </source>
</evidence>
<dbReference type="PANTHER" id="PTHR45655">
    <property type="entry name" value="GUANYLATE CYCLASE SOLUBLE SUBUNIT BETA-2"/>
    <property type="match status" value="1"/>
</dbReference>
<evidence type="ECO:0000259" key="10">
    <source>
        <dbReference type="PROSITE" id="PS50125"/>
    </source>
</evidence>
<protein>
    <recommendedName>
        <fullName evidence="2">guanylate cyclase</fullName>
        <ecNumber evidence="2">4.6.1.2</ecNumber>
    </recommendedName>
</protein>
<comment type="similarity">
    <text evidence="9">Belongs to the adenylyl cyclase class-4/guanylyl cyclase family.</text>
</comment>
<dbReference type="EC" id="4.6.1.2" evidence="2"/>
<dbReference type="SMART" id="SM00044">
    <property type="entry name" value="CYCc"/>
    <property type="match status" value="1"/>
</dbReference>
<evidence type="ECO:0000256" key="1">
    <source>
        <dbReference type="ARBA" id="ARBA00001971"/>
    </source>
</evidence>
<reference evidence="11" key="1">
    <citation type="submission" date="2023-07" db="EMBL/GenBank/DDBJ databases">
        <title>Chromosome-level genome assembly of Artemia franciscana.</title>
        <authorList>
            <person name="Jo E."/>
        </authorList>
    </citation>
    <scope>NUCLEOTIDE SEQUENCE</scope>
    <source>
        <tissue evidence="11">Whole body</tissue>
    </source>
</reference>
<dbReference type="InterPro" id="IPR018297">
    <property type="entry name" value="A/G_cyclase_CS"/>
</dbReference>
<dbReference type="CDD" id="cd07302">
    <property type="entry name" value="CHD"/>
    <property type="match status" value="1"/>
</dbReference>
<dbReference type="SUPFAM" id="SSF55073">
    <property type="entry name" value="Nucleotide cyclase"/>
    <property type="match status" value="1"/>
</dbReference>
<evidence type="ECO:0000256" key="2">
    <source>
        <dbReference type="ARBA" id="ARBA00012202"/>
    </source>
</evidence>
<dbReference type="EMBL" id="JAVRJZ010000010">
    <property type="protein sequence ID" value="KAK2717370.1"/>
    <property type="molecule type" value="Genomic_DNA"/>
</dbReference>
<proteinExistence type="inferred from homology"/>
<dbReference type="Gene3D" id="6.10.250.780">
    <property type="match status" value="1"/>
</dbReference>